<evidence type="ECO:0000313" key="2">
    <source>
        <dbReference type="EMBL" id="KAH7040297.1"/>
    </source>
</evidence>
<proteinExistence type="predicted"/>
<keyword evidence="3" id="KW-1185">Reference proteome</keyword>
<dbReference type="RefSeq" id="XP_046018352.1">
    <property type="nucleotide sequence ID" value="XM_046152247.1"/>
</dbReference>
<dbReference type="AlphaFoldDB" id="A0A9P8YHW1"/>
<sequence length="84" mass="9498">MTVVRQSEAPSYVCGGGSPSPMMQTRSPSDDVYLRKQYHAASFTRLKQQPRHARRGHVLSVSSRSEFLGASIRWREAICILQTF</sequence>
<dbReference type="Proteomes" id="UP000756346">
    <property type="component" value="Unassembled WGS sequence"/>
</dbReference>
<comment type="caution">
    <text evidence="2">The sequence shown here is derived from an EMBL/GenBank/DDBJ whole genome shotgun (WGS) entry which is preliminary data.</text>
</comment>
<organism evidence="2 3">
    <name type="scientific">Microdochium trichocladiopsis</name>
    <dbReference type="NCBI Taxonomy" id="1682393"/>
    <lineage>
        <taxon>Eukaryota</taxon>
        <taxon>Fungi</taxon>
        <taxon>Dikarya</taxon>
        <taxon>Ascomycota</taxon>
        <taxon>Pezizomycotina</taxon>
        <taxon>Sordariomycetes</taxon>
        <taxon>Xylariomycetidae</taxon>
        <taxon>Xylariales</taxon>
        <taxon>Microdochiaceae</taxon>
        <taxon>Microdochium</taxon>
    </lineage>
</organism>
<accession>A0A9P8YHW1</accession>
<protein>
    <submittedName>
        <fullName evidence="2">Uncharacterized protein</fullName>
    </submittedName>
</protein>
<gene>
    <name evidence="2" type="ORF">B0I36DRAFT_310407</name>
</gene>
<name>A0A9P8YHW1_9PEZI</name>
<dbReference type="EMBL" id="JAGTJQ010000001">
    <property type="protein sequence ID" value="KAH7040297.1"/>
    <property type="molecule type" value="Genomic_DNA"/>
</dbReference>
<reference evidence="2" key="1">
    <citation type="journal article" date="2021" name="Nat. Commun.">
        <title>Genetic determinants of endophytism in the Arabidopsis root mycobiome.</title>
        <authorList>
            <person name="Mesny F."/>
            <person name="Miyauchi S."/>
            <person name="Thiergart T."/>
            <person name="Pickel B."/>
            <person name="Atanasova L."/>
            <person name="Karlsson M."/>
            <person name="Huettel B."/>
            <person name="Barry K.W."/>
            <person name="Haridas S."/>
            <person name="Chen C."/>
            <person name="Bauer D."/>
            <person name="Andreopoulos W."/>
            <person name="Pangilinan J."/>
            <person name="LaButti K."/>
            <person name="Riley R."/>
            <person name="Lipzen A."/>
            <person name="Clum A."/>
            <person name="Drula E."/>
            <person name="Henrissat B."/>
            <person name="Kohler A."/>
            <person name="Grigoriev I.V."/>
            <person name="Martin F.M."/>
            <person name="Hacquard S."/>
        </authorList>
    </citation>
    <scope>NUCLEOTIDE SEQUENCE</scope>
    <source>
        <strain evidence="2">MPI-CAGE-CH-0230</strain>
    </source>
</reference>
<evidence type="ECO:0000313" key="3">
    <source>
        <dbReference type="Proteomes" id="UP000756346"/>
    </source>
</evidence>
<dbReference type="GeneID" id="70181793"/>
<evidence type="ECO:0000256" key="1">
    <source>
        <dbReference type="SAM" id="MobiDB-lite"/>
    </source>
</evidence>
<feature type="region of interest" description="Disordered" evidence="1">
    <location>
        <begin position="1"/>
        <end position="28"/>
    </location>
</feature>